<feature type="transmembrane region" description="Helical" evidence="1">
    <location>
        <begin position="181"/>
        <end position="204"/>
    </location>
</feature>
<evidence type="ECO:0000313" key="4">
    <source>
        <dbReference type="Proteomes" id="UP000277300"/>
    </source>
</evidence>
<reference evidence="4 5" key="1">
    <citation type="submission" date="2018-07" db="EMBL/GenBank/DDBJ databases">
        <title>Genome sequencing of oomycete isolates from Chile give support for New Zealand origin for Phytophthora kernoviae and make available the first Nothophytophthora sp. genome.</title>
        <authorList>
            <person name="Studholme D.J."/>
            <person name="Sanfuentes E."/>
            <person name="Panda P."/>
            <person name="Hill R."/>
            <person name="Sambles C."/>
            <person name="Grant M."/>
            <person name="Williams N.M."/>
            <person name="Mcdougal R.L."/>
        </authorList>
    </citation>
    <scope>NUCLEOTIDE SEQUENCE [LARGE SCALE GENOMIC DNA]</scope>
    <source>
        <strain evidence="2">Chile6</strain>
        <strain evidence="3">Chile7</strain>
    </source>
</reference>
<accession>A0A3F2RLG0</accession>
<dbReference type="Proteomes" id="UP000284657">
    <property type="component" value="Unassembled WGS sequence"/>
</dbReference>
<keyword evidence="1" id="KW-1133">Transmembrane helix</keyword>
<proteinExistence type="predicted"/>
<evidence type="ECO:0000313" key="5">
    <source>
        <dbReference type="Proteomes" id="UP000284657"/>
    </source>
</evidence>
<organism evidence="2 4">
    <name type="scientific">Phytophthora kernoviae</name>
    <dbReference type="NCBI Taxonomy" id="325452"/>
    <lineage>
        <taxon>Eukaryota</taxon>
        <taxon>Sar</taxon>
        <taxon>Stramenopiles</taxon>
        <taxon>Oomycota</taxon>
        <taxon>Peronosporomycetes</taxon>
        <taxon>Peronosporales</taxon>
        <taxon>Peronosporaceae</taxon>
        <taxon>Phytophthora</taxon>
    </lineage>
</organism>
<dbReference type="EMBL" id="MBAD02000634">
    <property type="protein sequence ID" value="RLN64888.1"/>
    <property type="molecule type" value="Genomic_DNA"/>
</dbReference>
<keyword evidence="1" id="KW-0472">Membrane</keyword>
<dbReference type="AlphaFoldDB" id="A0A3F2RLG0"/>
<name>A0A3F2RLG0_9STRA</name>
<sequence length="349" mass="39341">MVNDSKYNFTALVDLELVTMVVDCTFTGLSTGDPSTVRVFNVVRSRADTSDLYLVMMSLNVQNYEIPDHNRHGPASVTGTQSVRIHQELLHADILVVYLALVGLLSSIFRERIDPSVAIFLFEIIHAHRLPIVKSVPAILNEIITYSDAQYYQGVVAVSPTLAALSPFRFWTAYQLPSRDFTFLISSFFPKAILLSIIAGFTILRKIYRHYYPDPMRQRSSQSPERSMNDKTAVTLQGIVTHFEVSTGAVLQTRFGLISDYNNYVYFKGMKFASADGVYCSGYVVANGKFLVSSKDLPVIALMKLVGTRFVNVYVYEVDGNSVKDTARLVYPKTFMWSDLWRLNVMVLL</sequence>
<keyword evidence="1" id="KW-0812">Transmembrane</keyword>
<evidence type="ECO:0000256" key="1">
    <source>
        <dbReference type="SAM" id="Phobius"/>
    </source>
</evidence>
<dbReference type="OrthoDB" id="64243at2759"/>
<protein>
    <submittedName>
        <fullName evidence="2">Uncharacterized protein</fullName>
    </submittedName>
</protein>
<comment type="caution">
    <text evidence="2">The sequence shown here is derived from an EMBL/GenBank/DDBJ whole genome shotgun (WGS) entry which is preliminary data.</text>
</comment>
<dbReference type="EMBL" id="MBDO02000211">
    <property type="protein sequence ID" value="RLN59778.1"/>
    <property type="molecule type" value="Genomic_DNA"/>
</dbReference>
<evidence type="ECO:0000313" key="2">
    <source>
        <dbReference type="EMBL" id="RLN59778.1"/>
    </source>
</evidence>
<dbReference type="Proteomes" id="UP000277300">
    <property type="component" value="Unassembled WGS sequence"/>
</dbReference>
<evidence type="ECO:0000313" key="3">
    <source>
        <dbReference type="EMBL" id="RLN64888.1"/>
    </source>
</evidence>
<gene>
    <name evidence="3" type="ORF">BBJ29_003443</name>
    <name evidence="2" type="ORF">BBP00_00006316</name>
</gene>